<accession>A0ABS2CVM2</accession>
<dbReference type="RefSeq" id="WP_187658468.1">
    <property type="nucleotide sequence ID" value="NZ_JACSOD020000404.1"/>
</dbReference>
<dbReference type="Proteomes" id="UP000759529">
    <property type="component" value="Unassembled WGS sequence"/>
</dbReference>
<evidence type="ECO:0000313" key="1">
    <source>
        <dbReference type="EMBL" id="MBM6498220.1"/>
    </source>
</evidence>
<keyword evidence="2" id="KW-1185">Reference proteome</keyword>
<protein>
    <recommendedName>
        <fullName evidence="3">Lipoprotein</fullName>
    </recommendedName>
</protein>
<evidence type="ECO:0008006" key="3">
    <source>
        <dbReference type="Google" id="ProtNLM"/>
    </source>
</evidence>
<reference evidence="1 2" key="1">
    <citation type="submission" date="2021-02" db="EMBL/GenBank/DDBJ databases">
        <authorList>
            <person name="Jung H.S."/>
            <person name="Chun B.H."/>
            <person name="Jeon C.O."/>
        </authorList>
    </citation>
    <scope>NUCLEOTIDE SEQUENCE [LARGE SCALE GENOMIC DNA]</scope>
    <source>
        <strain evidence="1 2">LMG 25203</strain>
    </source>
</reference>
<organism evidence="1 2">
    <name type="scientific">Flavobacterium macrobrachii</name>
    <dbReference type="NCBI Taxonomy" id="591204"/>
    <lineage>
        <taxon>Bacteria</taxon>
        <taxon>Pseudomonadati</taxon>
        <taxon>Bacteroidota</taxon>
        <taxon>Flavobacteriia</taxon>
        <taxon>Flavobacteriales</taxon>
        <taxon>Flavobacteriaceae</taxon>
        <taxon>Flavobacterium</taxon>
    </lineage>
</organism>
<sequence>MTNPKILFFIFIMLLTSACTSDKFHEKDFEKFVSKSDTVLFDGDKLHPTYAYLEKGQLKGVEYIAHPECGHYIRKYFFNHKEEIFKVIVHKVNISDNCPETFDSVYVLYPLRKTAKMYSNSNDGEKLVYRNEIEKSLVDIKKFKKELKEWNYHQQP</sequence>
<dbReference type="PROSITE" id="PS51257">
    <property type="entry name" value="PROKAR_LIPOPROTEIN"/>
    <property type="match status" value="1"/>
</dbReference>
<proteinExistence type="predicted"/>
<gene>
    <name evidence="1" type="ORF">H9X54_002760</name>
</gene>
<dbReference type="EMBL" id="JACSOD020000404">
    <property type="protein sequence ID" value="MBM6498220.1"/>
    <property type="molecule type" value="Genomic_DNA"/>
</dbReference>
<comment type="caution">
    <text evidence="1">The sequence shown here is derived from an EMBL/GenBank/DDBJ whole genome shotgun (WGS) entry which is preliminary data.</text>
</comment>
<evidence type="ECO:0000313" key="2">
    <source>
        <dbReference type="Proteomes" id="UP000759529"/>
    </source>
</evidence>
<name>A0ABS2CVM2_9FLAO</name>